<dbReference type="InterPro" id="IPR006176">
    <property type="entry name" value="3-OHacyl-CoA_DH_NAD-bd"/>
</dbReference>
<comment type="similarity">
    <text evidence="3">Belongs to the 3-hydroxyacyl-CoA dehydrogenase family.</text>
</comment>
<feature type="site" description="Important for catalytic activity" evidence="10">
    <location>
        <position position="157"/>
    </location>
</feature>
<evidence type="ECO:0000256" key="9">
    <source>
        <dbReference type="ARBA" id="ARBA00049556"/>
    </source>
</evidence>
<dbReference type="GO" id="GO:0070403">
    <property type="term" value="F:NAD+ binding"/>
    <property type="evidence" value="ECO:0007669"/>
    <property type="project" value="InterPro"/>
</dbReference>
<gene>
    <name evidence="13" type="ORF">L596_012316</name>
</gene>
<dbReference type="AlphaFoldDB" id="A0A4U5NXJ7"/>
<evidence type="ECO:0000256" key="5">
    <source>
        <dbReference type="ARBA" id="ARBA00023002"/>
    </source>
</evidence>
<organism evidence="13 14">
    <name type="scientific">Steinernema carpocapsae</name>
    <name type="common">Entomopathogenic nematode</name>
    <dbReference type="NCBI Taxonomy" id="34508"/>
    <lineage>
        <taxon>Eukaryota</taxon>
        <taxon>Metazoa</taxon>
        <taxon>Ecdysozoa</taxon>
        <taxon>Nematoda</taxon>
        <taxon>Chromadorea</taxon>
        <taxon>Rhabditida</taxon>
        <taxon>Tylenchina</taxon>
        <taxon>Panagrolaimomorpha</taxon>
        <taxon>Strongyloidoidea</taxon>
        <taxon>Steinernematidae</taxon>
        <taxon>Steinernema</taxon>
    </lineage>
</organism>
<comment type="subcellular location">
    <subcellularLocation>
        <location evidence="1">Mitochondrion matrix</location>
    </subcellularLocation>
</comment>
<reference evidence="13 14" key="2">
    <citation type="journal article" date="2019" name="G3 (Bethesda)">
        <title>Hybrid Assembly of the Genome of the Entomopathogenic Nematode Steinernema carpocapsae Identifies the X-Chromosome.</title>
        <authorList>
            <person name="Serra L."/>
            <person name="Macchietto M."/>
            <person name="Macias-Munoz A."/>
            <person name="McGill C.J."/>
            <person name="Rodriguez I.M."/>
            <person name="Rodriguez B."/>
            <person name="Murad R."/>
            <person name="Mortazavi A."/>
        </authorList>
    </citation>
    <scope>NUCLEOTIDE SEQUENCE [LARGE SCALE GENOMIC DNA]</scope>
    <source>
        <strain evidence="13 14">ALL</strain>
    </source>
</reference>
<feature type="domain" description="3-hydroxyacyl-CoA dehydrogenase C-terminal" evidence="11">
    <location>
        <begin position="203"/>
        <end position="300"/>
    </location>
</feature>
<evidence type="ECO:0000313" key="13">
    <source>
        <dbReference type="EMBL" id="TKR88004.1"/>
    </source>
</evidence>
<accession>A0A4U5NXJ7</accession>
<dbReference type="InterPro" id="IPR052242">
    <property type="entry name" value="Mito_3-hydroxyacyl-CoA_DH"/>
</dbReference>
<keyword evidence="8" id="KW-0496">Mitochondrion</keyword>
<dbReference type="Pfam" id="PF00725">
    <property type="entry name" value="3HCDH"/>
    <property type="match status" value="1"/>
</dbReference>
<feature type="domain" description="3-hydroxyacyl-CoA dehydrogenase NAD binding" evidence="12">
    <location>
        <begin position="16"/>
        <end position="200"/>
    </location>
</feature>
<keyword evidence="5" id="KW-0560">Oxidoreductase</keyword>
<dbReference type="EMBL" id="AZBU02000003">
    <property type="protein sequence ID" value="TKR88004.1"/>
    <property type="molecule type" value="Genomic_DNA"/>
</dbReference>
<dbReference type="InterPro" id="IPR013328">
    <property type="entry name" value="6PGD_dom2"/>
</dbReference>
<dbReference type="SUPFAM" id="SSF51735">
    <property type="entry name" value="NAD(P)-binding Rossmann-fold domains"/>
    <property type="match status" value="1"/>
</dbReference>
<evidence type="ECO:0000256" key="3">
    <source>
        <dbReference type="ARBA" id="ARBA00009463"/>
    </source>
</evidence>
<evidence type="ECO:0000259" key="11">
    <source>
        <dbReference type="Pfam" id="PF00725"/>
    </source>
</evidence>
<sequence>MVVAEGVSTAPIDVHNVVVVGTGLMGSGVAQVALAAGYEVSLVGRVQEKCDAARAKILGGLMKNAKKKFPNDDKAQNGYLDEVLARLTLKTDVFEVLERADVVIEAIVENLKVKQKFFQDIEGSIKETCIMVTNTSSFLLKDVADKITRKHQFAGLHFFNPVPAMKLVEVIDGEDTSPAVFTALHLFCKKLLKKPVRCEDTPGFIVNHLLIPYLLEAMRMAERGDATREGIDIAMKFGASHPMGPFELSDYIGLDTMKFVIDGWHQRFPDDPRYVPSESLDELVLEGKLGKKTGEGFFKY</sequence>
<evidence type="ECO:0008006" key="15">
    <source>
        <dbReference type="Google" id="ProtNLM"/>
    </source>
</evidence>
<evidence type="ECO:0000256" key="7">
    <source>
        <dbReference type="ARBA" id="ARBA00023098"/>
    </source>
</evidence>
<dbReference type="Pfam" id="PF02737">
    <property type="entry name" value="3HCDH_N"/>
    <property type="match status" value="1"/>
</dbReference>
<dbReference type="InterPro" id="IPR008927">
    <property type="entry name" value="6-PGluconate_DH-like_C_sf"/>
</dbReference>
<dbReference type="GO" id="GO:0006635">
    <property type="term" value="P:fatty acid beta-oxidation"/>
    <property type="evidence" value="ECO:0007669"/>
    <property type="project" value="TreeGrafter"/>
</dbReference>
<keyword evidence="6" id="KW-0520">NAD</keyword>
<evidence type="ECO:0000256" key="1">
    <source>
        <dbReference type="ARBA" id="ARBA00004305"/>
    </source>
</evidence>
<dbReference type="InterPro" id="IPR006108">
    <property type="entry name" value="3HC_DH_C"/>
</dbReference>
<dbReference type="InterPro" id="IPR036291">
    <property type="entry name" value="NAD(P)-bd_dom_sf"/>
</dbReference>
<evidence type="ECO:0000256" key="8">
    <source>
        <dbReference type="ARBA" id="ARBA00023128"/>
    </source>
</evidence>
<evidence type="ECO:0000256" key="6">
    <source>
        <dbReference type="ARBA" id="ARBA00023027"/>
    </source>
</evidence>
<evidence type="ECO:0000256" key="4">
    <source>
        <dbReference type="ARBA" id="ARBA00022832"/>
    </source>
</evidence>
<dbReference type="SUPFAM" id="SSF48179">
    <property type="entry name" value="6-phosphogluconate dehydrogenase C-terminal domain-like"/>
    <property type="match status" value="1"/>
</dbReference>
<keyword evidence="4" id="KW-0276">Fatty acid metabolism</keyword>
<dbReference type="OrthoDB" id="5958943at2759"/>
<dbReference type="PANTHER" id="PTHR43561">
    <property type="match status" value="1"/>
</dbReference>
<dbReference type="GO" id="GO:0005759">
    <property type="term" value="C:mitochondrial matrix"/>
    <property type="evidence" value="ECO:0007669"/>
    <property type="project" value="UniProtKB-SubCell"/>
</dbReference>
<dbReference type="InterPro" id="IPR022694">
    <property type="entry name" value="3-OHacyl-CoA_DH"/>
</dbReference>
<keyword evidence="7" id="KW-0443">Lipid metabolism</keyword>
<comment type="catalytic activity">
    <reaction evidence="9">
        <text>a (3S)-3-hydroxyacyl-CoA + NAD(+) = a 3-oxoacyl-CoA + NADH + H(+)</text>
        <dbReference type="Rhea" id="RHEA:22432"/>
        <dbReference type="ChEBI" id="CHEBI:15378"/>
        <dbReference type="ChEBI" id="CHEBI:57318"/>
        <dbReference type="ChEBI" id="CHEBI:57540"/>
        <dbReference type="ChEBI" id="CHEBI:57945"/>
        <dbReference type="ChEBI" id="CHEBI:90726"/>
        <dbReference type="EC" id="1.1.1.35"/>
    </reaction>
</comment>
<dbReference type="PANTHER" id="PTHR43561:SF1">
    <property type="entry name" value="HYDROXY-ACYL-COA DEHYDROGENASE"/>
    <property type="match status" value="1"/>
</dbReference>
<evidence type="ECO:0000256" key="2">
    <source>
        <dbReference type="ARBA" id="ARBA00005005"/>
    </source>
</evidence>
<keyword evidence="14" id="KW-1185">Reference proteome</keyword>
<dbReference type="GO" id="GO:0003857">
    <property type="term" value="F:(3S)-3-hydroxyacyl-CoA dehydrogenase (NAD+) activity"/>
    <property type="evidence" value="ECO:0007669"/>
    <property type="project" value="UniProtKB-EC"/>
</dbReference>
<dbReference type="Gene3D" id="3.40.50.720">
    <property type="entry name" value="NAD(P)-binding Rossmann-like Domain"/>
    <property type="match status" value="1"/>
</dbReference>
<dbReference type="Proteomes" id="UP000298663">
    <property type="component" value="Unassembled WGS sequence"/>
</dbReference>
<evidence type="ECO:0000313" key="14">
    <source>
        <dbReference type="Proteomes" id="UP000298663"/>
    </source>
</evidence>
<comment type="caution">
    <text evidence="13">The sequence shown here is derived from an EMBL/GenBank/DDBJ whole genome shotgun (WGS) entry which is preliminary data.</text>
</comment>
<protein>
    <recommendedName>
        <fullName evidence="15">3-hydroxyacyl-CoA dehydrogenase NAD binding domain-containing protein</fullName>
    </recommendedName>
</protein>
<comment type="pathway">
    <text evidence="2">Lipid metabolism; fatty acid beta-oxidation.</text>
</comment>
<evidence type="ECO:0000259" key="12">
    <source>
        <dbReference type="Pfam" id="PF02737"/>
    </source>
</evidence>
<evidence type="ECO:0000256" key="10">
    <source>
        <dbReference type="PIRSR" id="PIRSR000105-1"/>
    </source>
</evidence>
<dbReference type="Gene3D" id="1.10.1040.10">
    <property type="entry name" value="N-(1-d-carboxylethyl)-l-norvaline Dehydrogenase, domain 2"/>
    <property type="match status" value="1"/>
</dbReference>
<proteinExistence type="inferred from homology"/>
<name>A0A4U5NXJ7_STECR</name>
<dbReference type="PIRSF" id="PIRSF000105">
    <property type="entry name" value="HCDH"/>
    <property type="match status" value="1"/>
</dbReference>
<reference evidence="13 14" key="1">
    <citation type="journal article" date="2015" name="Genome Biol.">
        <title>Comparative genomics of Steinernema reveals deeply conserved gene regulatory networks.</title>
        <authorList>
            <person name="Dillman A.R."/>
            <person name="Macchietto M."/>
            <person name="Porter C.F."/>
            <person name="Rogers A."/>
            <person name="Williams B."/>
            <person name="Antoshechkin I."/>
            <person name="Lee M.M."/>
            <person name="Goodwin Z."/>
            <person name="Lu X."/>
            <person name="Lewis E.E."/>
            <person name="Goodrich-Blair H."/>
            <person name="Stock S.P."/>
            <person name="Adams B.J."/>
            <person name="Sternberg P.W."/>
            <person name="Mortazavi A."/>
        </authorList>
    </citation>
    <scope>NUCLEOTIDE SEQUENCE [LARGE SCALE GENOMIC DNA]</scope>
    <source>
        <strain evidence="13 14">ALL</strain>
    </source>
</reference>
<dbReference type="FunFam" id="3.40.50.720:FF:000009">
    <property type="entry name" value="Fatty oxidation complex, alpha subunit"/>
    <property type="match status" value="1"/>
</dbReference>
<dbReference type="STRING" id="34508.A0A4U5NXJ7"/>